<dbReference type="CDD" id="cd03390">
    <property type="entry name" value="PAP2_containing_1_like"/>
    <property type="match status" value="1"/>
</dbReference>
<accession>A0A2V3J6U4</accession>
<keyword evidence="9" id="KW-1185">Reference proteome</keyword>
<dbReference type="SUPFAM" id="SSF48317">
    <property type="entry name" value="Acid phosphatase/Vanadium-dependent haloperoxidase"/>
    <property type="match status" value="1"/>
</dbReference>
<name>A0A2V3J6U4_9FLOR</name>
<protein>
    <submittedName>
        <fullName evidence="8">PA-phosphatase related-family protein</fullName>
    </submittedName>
</protein>
<feature type="transmembrane region" description="Helical" evidence="6">
    <location>
        <begin position="93"/>
        <end position="115"/>
    </location>
</feature>
<comment type="similarity">
    <text evidence="2">Belongs to the PA-phosphatase related phosphoesterase family.</text>
</comment>
<dbReference type="STRING" id="448386.A0A2V3J6U4"/>
<evidence type="ECO:0000256" key="4">
    <source>
        <dbReference type="ARBA" id="ARBA00022989"/>
    </source>
</evidence>
<evidence type="ECO:0000256" key="6">
    <source>
        <dbReference type="SAM" id="Phobius"/>
    </source>
</evidence>
<dbReference type="GO" id="GO:0016020">
    <property type="term" value="C:membrane"/>
    <property type="evidence" value="ECO:0007669"/>
    <property type="project" value="UniProtKB-SubCell"/>
</dbReference>
<keyword evidence="3 6" id="KW-0812">Transmembrane</keyword>
<dbReference type="Gene3D" id="1.20.144.10">
    <property type="entry name" value="Phosphatidic acid phosphatase type 2/haloperoxidase"/>
    <property type="match status" value="1"/>
</dbReference>
<dbReference type="AlphaFoldDB" id="A0A2V3J6U4"/>
<dbReference type="OrthoDB" id="8907274at2759"/>
<dbReference type="InterPro" id="IPR043216">
    <property type="entry name" value="PAP-like"/>
</dbReference>
<dbReference type="PANTHER" id="PTHR10165:SF35">
    <property type="entry name" value="RE23632P"/>
    <property type="match status" value="1"/>
</dbReference>
<dbReference type="GO" id="GO:0008195">
    <property type="term" value="F:phosphatidate phosphatase activity"/>
    <property type="evidence" value="ECO:0007669"/>
    <property type="project" value="TreeGrafter"/>
</dbReference>
<evidence type="ECO:0000313" key="8">
    <source>
        <dbReference type="EMBL" id="PXF50119.1"/>
    </source>
</evidence>
<sequence length="266" mass="29119">MAKTNDRTTQQQQPSPSLKWDILTLLAVLLLLLCADLFVPPHVRPVDLKDPAYNYPHIPDIVPTPTVILVAFFAPIVILFVTQLSRLRQVKYLCALYVLALFESNVITILLTSVFKSVAGRPRPYFSSVCESYAENVENLCTGHPSAVREARKSFPSGHSSLVFSAATFTFLYLVHGLRLGEASTSAGLAKMIVALLPLVGAGLIAVSRTIDYHHHFSDIVAGTALGAFIASFVFWCRRTSITKAMEFEQGDGNEYIAVTSDEGSV</sequence>
<dbReference type="Proteomes" id="UP000247409">
    <property type="component" value="Unassembled WGS sequence"/>
</dbReference>
<organism evidence="8 9">
    <name type="scientific">Gracilariopsis chorda</name>
    <dbReference type="NCBI Taxonomy" id="448386"/>
    <lineage>
        <taxon>Eukaryota</taxon>
        <taxon>Rhodophyta</taxon>
        <taxon>Florideophyceae</taxon>
        <taxon>Rhodymeniophycidae</taxon>
        <taxon>Gracilariales</taxon>
        <taxon>Gracilariaceae</taxon>
        <taxon>Gracilariopsis</taxon>
    </lineage>
</organism>
<feature type="transmembrane region" description="Helical" evidence="6">
    <location>
        <begin position="20"/>
        <end position="41"/>
    </location>
</feature>
<reference evidence="8 9" key="1">
    <citation type="journal article" date="2018" name="Mol. Biol. Evol.">
        <title>Analysis of the draft genome of the red seaweed Gracilariopsis chorda provides insights into genome size evolution in Rhodophyta.</title>
        <authorList>
            <person name="Lee J."/>
            <person name="Yang E.C."/>
            <person name="Graf L."/>
            <person name="Yang J.H."/>
            <person name="Qiu H."/>
            <person name="Zel Zion U."/>
            <person name="Chan C.X."/>
            <person name="Stephens T.G."/>
            <person name="Weber A.P.M."/>
            <person name="Boo G.H."/>
            <person name="Boo S.M."/>
            <person name="Kim K.M."/>
            <person name="Shin Y."/>
            <person name="Jung M."/>
            <person name="Lee S.J."/>
            <person name="Yim H.S."/>
            <person name="Lee J.H."/>
            <person name="Bhattacharya D."/>
            <person name="Yoon H.S."/>
        </authorList>
    </citation>
    <scope>NUCLEOTIDE SEQUENCE [LARGE SCALE GENOMIC DNA]</scope>
    <source>
        <strain evidence="8 9">SKKU-2015</strain>
        <tissue evidence="8">Whole body</tissue>
    </source>
</reference>
<gene>
    <name evidence="8" type="ORF">BWQ96_00279</name>
</gene>
<evidence type="ECO:0000256" key="5">
    <source>
        <dbReference type="ARBA" id="ARBA00023136"/>
    </source>
</evidence>
<dbReference type="SMART" id="SM00014">
    <property type="entry name" value="acidPPc"/>
    <property type="match status" value="1"/>
</dbReference>
<proteinExistence type="inferred from homology"/>
<comment type="subcellular location">
    <subcellularLocation>
        <location evidence="1">Membrane</location>
        <topology evidence="1">Multi-pass membrane protein</topology>
    </subcellularLocation>
</comment>
<comment type="caution">
    <text evidence="8">The sequence shown here is derived from an EMBL/GenBank/DDBJ whole genome shotgun (WGS) entry which is preliminary data.</text>
</comment>
<evidence type="ECO:0000256" key="1">
    <source>
        <dbReference type="ARBA" id="ARBA00004141"/>
    </source>
</evidence>
<feature type="transmembrane region" description="Helical" evidence="6">
    <location>
        <begin position="61"/>
        <end position="81"/>
    </location>
</feature>
<dbReference type="InterPro" id="IPR036938">
    <property type="entry name" value="PAP2/HPO_sf"/>
</dbReference>
<dbReference type="GO" id="GO:0046839">
    <property type="term" value="P:phospholipid dephosphorylation"/>
    <property type="evidence" value="ECO:0007669"/>
    <property type="project" value="TreeGrafter"/>
</dbReference>
<evidence type="ECO:0000256" key="2">
    <source>
        <dbReference type="ARBA" id="ARBA00008816"/>
    </source>
</evidence>
<keyword evidence="4 6" id="KW-1133">Transmembrane helix</keyword>
<dbReference type="PANTHER" id="PTHR10165">
    <property type="entry name" value="LIPID PHOSPHATE PHOSPHATASE"/>
    <property type="match status" value="1"/>
</dbReference>
<evidence type="ECO:0000259" key="7">
    <source>
        <dbReference type="SMART" id="SM00014"/>
    </source>
</evidence>
<evidence type="ECO:0000313" key="9">
    <source>
        <dbReference type="Proteomes" id="UP000247409"/>
    </source>
</evidence>
<keyword evidence="5 6" id="KW-0472">Membrane</keyword>
<feature type="transmembrane region" description="Helical" evidence="6">
    <location>
        <begin position="217"/>
        <end position="237"/>
    </location>
</feature>
<evidence type="ECO:0000256" key="3">
    <source>
        <dbReference type="ARBA" id="ARBA00022692"/>
    </source>
</evidence>
<dbReference type="Pfam" id="PF01569">
    <property type="entry name" value="PAP2"/>
    <property type="match status" value="1"/>
</dbReference>
<feature type="transmembrane region" description="Helical" evidence="6">
    <location>
        <begin position="192"/>
        <end position="211"/>
    </location>
</feature>
<feature type="transmembrane region" description="Helical" evidence="6">
    <location>
        <begin position="162"/>
        <end position="180"/>
    </location>
</feature>
<dbReference type="GO" id="GO:0006644">
    <property type="term" value="P:phospholipid metabolic process"/>
    <property type="evidence" value="ECO:0007669"/>
    <property type="project" value="InterPro"/>
</dbReference>
<dbReference type="EMBL" id="NBIV01000001">
    <property type="protein sequence ID" value="PXF50119.1"/>
    <property type="molecule type" value="Genomic_DNA"/>
</dbReference>
<feature type="domain" description="Phosphatidic acid phosphatase type 2/haloperoxidase" evidence="7">
    <location>
        <begin position="95"/>
        <end position="235"/>
    </location>
</feature>
<dbReference type="InterPro" id="IPR000326">
    <property type="entry name" value="PAP2/HPO"/>
</dbReference>